<feature type="binding site" evidence="3">
    <location>
        <position position="453"/>
    </location>
    <ligand>
        <name>Mn(2+)</name>
        <dbReference type="ChEBI" id="CHEBI:29035"/>
    </ligand>
</feature>
<feature type="binding site" evidence="3">
    <location>
        <begin position="325"/>
        <end position="326"/>
    </location>
    <ligand>
        <name>phosphoenolpyruvate</name>
        <dbReference type="ChEBI" id="CHEBI:58702"/>
    </ligand>
</feature>
<comment type="pathway">
    <text evidence="4">Metabolic intermediate biosynthesis; chorismate biosynthesis; chorismate from D-erythrose 4-phosphate and phosphoenolpyruvate: step 1/7.</text>
</comment>
<comment type="cofactor">
    <cofactor evidence="3">
        <name>Mn(2+)</name>
        <dbReference type="ChEBI" id="CHEBI:29035"/>
    </cofactor>
    <cofactor evidence="3">
        <name>Co(2+)</name>
        <dbReference type="ChEBI" id="CHEBI:48828"/>
    </cofactor>
    <cofactor evidence="3">
        <name>Cd(2+)</name>
        <dbReference type="ChEBI" id="CHEBI:48775"/>
    </cofactor>
    <text evidence="3">Binds 1 divalent cation per subunit. The enzyme is active with manganese, cobalt or cadmium ions.</text>
</comment>
<feature type="binding site" evidence="3">
    <location>
        <position position="411"/>
    </location>
    <ligand>
        <name>Mn(2+)</name>
        <dbReference type="ChEBI" id="CHEBI:29035"/>
    </ligand>
</feature>
<evidence type="ECO:0000256" key="4">
    <source>
        <dbReference type="RuleBase" id="RU363071"/>
    </source>
</evidence>
<dbReference type="SUPFAM" id="SSF51569">
    <property type="entry name" value="Aldolase"/>
    <property type="match status" value="1"/>
</dbReference>
<evidence type="ECO:0000256" key="2">
    <source>
        <dbReference type="ARBA" id="ARBA00022679"/>
    </source>
</evidence>
<feature type="binding site" evidence="3">
    <location>
        <position position="348"/>
    </location>
    <ligand>
        <name>phosphoenolpyruvate</name>
        <dbReference type="ChEBI" id="CHEBI:58702"/>
    </ligand>
</feature>
<keyword evidence="2 4" id="KW-0808">Transferase</keyword>
<keyword evidence="3" id="KW-0170">Cobalt</keyword>
<dbReference type="PANTHER" id="PTHR21337">
    <property type="entry name" value="PHOSPHO-2-DEHYDRO-3-DEOXYHEPTONATE ALDOLASE 1, 2"/>
    <property type="match status" value="1"/>
</dbReference>
<dbReference type="InterPro" id="IPR013785">
    <property type="entry name" value="Aldolase_TIM"/>
</dbReference>
<organism evidence="6 7">
    <name type="scientific">Nocardia cyriacigeorgica</name>
    <dbReference type="NCBI Taxonomy" id="135487"/>
    <lineage>
        <taxon>Bacteria</taxon>
        <taxon>Bacillati</taxon>
        <taxon>Actinomycetota</taxon>
        <taxon>Actinomycetes</taxon>
        <taxon>Mycobacteriales</taxon>
        <taxon>Nocardiaceae</taxon>
        <taxon>Nocardia</taxon>
    </lineage>
</organism>
<keyword evidence="3" id="KW-0104">Cadmium</keyword>
<feature type="binding site" evidence="3">
    <location>
        <position position="167"/>
    </location>
    <ligand>
        <name>phosphoenolpyruvate</name>
        <dbReference type="ChEBI" id="CHEBI:58702"/>
    </ligand>
</feature>
<dbReference type="Pfam" id="PF01474">
    <property type="entry name" value="DAHP_synth_2"/>
    <property type="match status" value="1"/>
</dbReference>
<feature type="region of interest" description="Disordered" evidence="5">
    <location>
        <begin position="1"/>
        <end position="31"/>
    </location>
</feature>
<keyword evidence="4" id="KW-0057">Aromatic amino acid biosynthesis</keyword>
<feature type="binding site" evidence="3">
    <location>
        <position position="483"/>
    </location>
    <ligand>
        <name>Mn(2+)</name>
        <dbReference type="ChEBI" id="CHEBI:29035"/>
    </ligand>
</feature>
<keyword evidence="3" id="KW-0464">Manganese</keyword>
<evidence type="ECO:0000256" key="3">
    <source>
        <dbReference type="PIRSR" id="PIRSR602480-1"/>
    </source>
</evidence>
<dbReference type="GO" id="GO:0009073">
    <property type="term" value="P:aromatic amino acid family biosynthetic process"/>
    <property type="evidence" value="ECO:0007669"/>
    <property type="project" value="UniProtKB-KW"/>
</dbReference>
<dbReference type="PANTHER" id="PTHR21337:SF0">
    <property type="entry name" value="PHOSPHO-2-DEHYDRO-3-DEOXYHEPTONATE ALDOLASE"/>
    <property type="match status" value="1"/>
</dbReference>
<reference evidence="6 7" key="1">
    <citation type="submission" date="2019-02" db="EMBL/GenBank/DDBJ databases">
        <authorList>
            <consortium name="Pathogen Informatics"/>
        </authorList>
    </citation>
    <scope>NUCLEOTIDE SEQUENCE [LARGE SCALE GENOMIC DNA]</scope>
    <source>
        <strain evidence="6 7">3012STDY6756504</strain>
    </source>
</reference>
<proteinExistence type="inferred from homology"/>
<dbReference type="AlphaFoldDB" id="A0A4U8VXK5"/>
<dbReference type="FunFam" id="3.20.20.70:FF:000139">
    <property type="entry name" value="Phospho-2-dehydro-3-deoxyheptonate aldolase"/>
    <property type="match status" value="1"/>
</dbReference>
<feature type="binding site" evidence="3">
    <location>
        <position position="379"/>
    </location>
    <ligand>
        <name>phosphoenolpyruvate</name>
        <dbReference type="ChEBI" id="CHEBI:58702"/>
    </ligand>
</feature>
<dbReference type="NCBIfam" id="TIGR01358">
    <property type="entry name" value="DAHP_synth_II"/>
    <property type="match status" value="1"/>
</dbReference>
<dbReference type="Gene3D" id="3.20.20.70">
    <property type="entry name" value="Aldolase class I"/>
    <property type="match status" value="2"/>
</dbReference>
<keyword evidence="4" id="KW-0028">Amino-acid biosynthesis</keyword>
<comment type="similarity">
    <text evidence="1 4">Belongs to the class-II DAHP synthase family.</text>
</comment>
<dbReference type="GO" id="GO:0009423">
    <property type="term" value="P:chorismate biosynthetic process"/>
    <property type="evidence" value="ECO:0007669"/>
    <property type="project" value="UniProtKB-UniPathway"/>
</dbReference>
<dbReference type="Proteomes" id="UP000290439">
    <property type="component" value="Chromosome"/>
</dbReference>
<feature type="binding site" evidence="3">
    <location>
        <position position="128"/>
    </location>
    <ligand>
        <name>Mn(2+)</name>
        <dbReference type="ChEBI" id="CHEBI:29035"/>
    </ligand>
</feature>
<evidence type="ECO:0000256" key="5">
    <source>
        <dbReference type="SAM" id="MobiDB-lite"/>
    </source>
</evidence>
<evidence type="ECO:0000313" key="6">
    <source>
        <dbReference type="EMBL" id="VFA96694.1"/>
    </source>
</evidence>
<comment type="catalytic activity">
    <reaction evidence="4">
        <text>D-erythrose 4-phosphate + phosphoenolpyruvate + H2O = 7-phospho-2-dehydro-3-deoxy-D-arabino-heptonate + phosphate</text>
        <dbReference type="Rhea" id="RHEA:14717"/>
        <dbReference type="ChEBI" id="CHEBI:15377"/>
        <dbReference type="ChEBI" id="CHEBI:16897"/>
        <dbReference type="ChEBI" id="CHEBI:43474"/>
        <dbReference type="ChEBI" id="CHEBI:58394"/>
        <dbReference type="ChEBI" id="CHEBI:58702"/>
        <dbReference type="EC" id="2.5.1.54"/>
    </reaction>
</comment>
<evidence type="ECO:0000256" key="1">
    <source>
        <dbReference type="ARBA" id="ARBA00008911"/>
    </source>
</evidence>
<dbReference type="GO" id="GO:0003849">
    <property type="term" value="F:3-deoxy-7-phosphoheptulonate synthase activity"/>
    <property type="evidence" value="ECO:0007669"/>
    <property type="project" value="UniProtKB-EC"/>
</dbReference>
<dbReference type="InterPro" id="IPR002480">
    <property type="entry name" value="DAHP_synth_2"/>
</dbReference>
<dbReference type="EMBL" id="LR215973">
    <property type="protein sequence ID" value="VFA96694.1"/>
    <property type="molecule type" value="Genomic_DNA"/>
</dbReference>
<sequence>MVQPPHDGPPEGRRNGRRTRRCTRSWPRGCSRPRAGPYSEWVNWTVDVPIDRLPELPPLPTQLRERLDDALARPALQQPSWDPGQAAMMRTVLESVPPVCVPAEVEELRERLAEVARGEAFLLQGGDCAETFADNTEPHIRGNIRTLLQMAVVLTYGASLPVVKVARIAGQYAKPRSSDTDALGLKSYRGDMINSLAPDAALREHDPSRLVRAYANASAAMNLVRALTGAGMADLHRVHDWNRDFVAQSPAGARYEALAEEIDRGLRFMTACRVNDPSLQSARIYASHEALVLDYERAMLRLGESPATGEPVLYDLSAHFLWIGERTRQLEGAHIAFAELLGNPIGLKIGPTTTPDQAVEYVERLDPNNEPGRLTIVSRMGNGKVREVLPPIIEKVQATGHQVIWQCDPMHGNTHESSTGFKTRHFDRVVDEVQGFFEVHHALGTHPGGLHIELTGEDVTECLGGAQDISDLDLSGRYETACDPRLNTQQSLELAFLVAEMLR</sequence>
<name>A0A4U8VXK5_9NOCA</name>
<accession>A0A4U8VXK5</accession>
<gene>
    <name evidence="6" type="primary">aroG_1</name>
    <name evidence="6" type="ORF">NCTC10797_00448</name>
</gene>
<protein>
    <recommendedName>
        <fullName evidence="4">Phospho-2-dehydro-3-deoxyheptonate aldolase</fullName>
        <ecNumber evidence="4">2.5.1.54</ecNumber>
    </recommendedName>
</protein>
<evidence type="ECO:0000313" key="7">
    <source>
        <dbReference type="Proteomes" id="UP000290439"/>
    </source>
</evidence>
<dbReference type="GO" id="GO:0008652">
    <property type="term" value="P:amino acid biosynthetic process"/>
    <property type="evidence" value="ECO:0007669"/>
    <property type="project" value="UniProtKB-KW"/>
</dbReference>
<dbReference type="UniPathway" id="UPA00053">
    <property type="reaction ID" value="UER00084"/>
</dbReference>
<dbReference type="EC" id="2.5.1.54" evidence="4"/>